<reference evidence="2" key="1">
    <citation type="submission" date="2016-10" db="EMBL/GenBank/DDBJ databases">
        <authorList>
            <person name="Varghese N."/>
            <person name="Submissions S."/>
        </authorList>
    </citation>
    <scope>NUCLEOTIDE SEQUENCE [LARGE SCALE GENOMIC DNA]</scope>
    <source>
        <strain evidence="2">DSM 17298</strain>
    </source>
</reference>
<sequence>MINSPGSKASGFFGPELFLAEKEVISDRGKCKPPILLDLLQNTDISSTIKLNFMKKQLSVWILSILLFSLGCSEEQTPQNGTLELKLTFSRDLEAEDAPFIELVFPGGLYQPSEGRIFVTDKYSTSRGENVLYQLTSVSYGECTNLSVEAVYGGKVIQTDNFEFGDNCTSDDSYGFKLITKNIVIP</sequence>
<dbReference type="EMBL" id="FNVR01000036">
    <property type="protein sequence ID" value="SEG43343.1"/>
    <property type="molecule type" value="Genomic_DNA"/>
</dbReference>
<name>A0A1H6A3M7_9BACT</name>
<evidence type="ECO:0000313" key="2">
    <source>
        <dbReference type="Proteomes" id="UP000236736"/>
    </source>
</evidence>
<dbReference type="AlphaFoldDB" id="A0A1H6A3M7"/>
<protein>
    <submittedName>
        <fullName evidence="1">Uncharacterized protein</fullName>
    </submittedName>
</protein>
<dbReference type="Proteomes" id="UP000236736">
    <property type="component" value="Unassembled WGS sequence"/>
</dbReference>
<dbReference type="STRING" id="1120964.GCA_001313265_06738"/>
<proteinExistence type="predicted"/>
<keyword evidence="2" id="KW-1185">Reference proteome</keyword>
<accession>A0A1H6A3M7</accession>
<organism evidence="1 2">
    <name type="scientific">Algoriphagus boritolerans DSM 17298 = JCM 18970</name>
    <dbReference type="NCBI Taxonomy" id="1120964"/>
    <lineage>
        <taxon>Bacteria</taxon>
        <taxon>Pseudomonadati</taxon>
        <taxon>Bacteroidota</taxon>
        <taxon>Cytophagia</taxon>
        <taxon>Cytophagales</taxon>
        <taxon>Cyclobacteriaceae</taxon>
        <taxon>Algoriphagus</taxon>
    </lineage>
</organism>
<evidence type="ECO:0000313" key="1">
    <source>
        <dbReference type="EMBL" id="SEG43343.1"/>
    </source>
</evidence>
<gene>
    <name evidence="1" type="ORF">SAMN03080598_03912</name>
</gene>